<proteinExistence type="predicted"/>
<gene>
    <name evidence="9" type="ORF">SAMN00790413_04192</name>
</gene>
<dbReference type="InterPro" id="IPR013767">
    <property type="entry name" value="PAS_fold"/>
</dbReference>
<sequence length="712" mass="79422">MTHPQHVLVPAALASVLDTIDDPFFTLDLDGQFTYANAAAARMVRLTPPELIGRSLERDFAHAFSAKWLEESRRAREENRPIRYDAFNPSYGGWVQVQVVPNASGIGVYLQNITQQHHTAALQRFTVALSQIVRSEDVVKLLIREAVTAAGAYMGALVAPSQDGQHLHLLDEVGYTPELRARFERFPLSLGIPPCDAAIRRTPVFVSGSTFDEVYPGSVGVRAEATRSLAALPLMLEDELWGVLCLSFQEVRQFGEAERQFLDTLVEQATQALTRVRLSAHLQEQAELLSTLNRVNQLVSAELRLDRLVQAVTDAGVELTGAQFGAFFYNVVNERQESYTLYTLSGVPREAFARFPMPRNTQVFGPTFAGEGVVRVADITQDPRYGKNAPYHGMPQGHLPVRSYLAVPVTSRSGEVLGGLFFGHPEPEVFTERAEHLVVGLAAQTAVAVDNARLYQQLHDSHNLLERRVEERTRELQERTQELERSNAELEKFAYVASHDLQEPLRTITSFSELIDRRYSEVLDDRGRQYLRLVSGGAQRMKVLIDDLLVFSRLNAVREPHAAVALDGPLNEALQRLHAALEQGRATVTHGLLPTIVGNPSELTQLFQNLIGNAVKFRREGVAPEIHVSAVNEGKVWHITVQDNGIGFEPEYAERVFQIFQRLHVRDEYEGNGMGLAIVKKIVEHHRGRIWVESTPGSGSTFHLMFPSAETA</sequence>
<dbReference type="InterPro" id="IPR003018">
    <property type="entry name" value="GAF"/>
</dbReference>
<dbReference type="SUPFAM" id="SSF55781">
    <property type="entry name" value="GAF domain-like"/>
    <property type="match status" value="2"/>
</dbReference>
<dbReference type="EC" id="2.7.13.3" evidence="2"/>
<dbReference type="InterPro" id="IPR036097">
    <property type="entry name" value="HisK_dim/P_sf"/>
</dbReference>
<dbReference type="InterPro" id="IPR052162">
    <property type="entry name" value="Sensor_kinase/Photoreceptor"/>
</dbReference>
<dbReference type="AlphaFoldDB" id="A0A1W1UPA2"/>
<dbReference type="InterPro" id="IPR003661">
    <property type="entry name" value="HisK_dim/P_dom"/>
</dbReference>
<keyword evidence="5" id="KW-0418">Kinase</keyword>
<dbReference type="PROSITE" id="PS50112">
    <property type="entry name" value="PAS"/>
    <property type="match status" value="1"/>
</dbReference>
<dbReference type="EMBL" id="FWWU01000006">
    <property type="protein sequence ID" value="SMB82922.1"/>
    <property type="molecule type" value="Genomic_DNA"/>
</dbReference>
<dbReference type="RefSeq" id="WP_084046322.1">
    <property type="nucleotide sequence ID" value="NZ_FWWU01000006.1"/>
</dbReference>
<dbReference type="PRINTS" id="PR00344">
    <property type="entry name" value="BCTRLSENSOR"/>
</dbReference>
<evidence type="ECO:0000256" key="6">
    <source>
        <dbReference type="SAM" id="Coils"/>
    </source>
</evidence>
<dbReference type="Proteomes" id="UP000192582">
    <property type="component" value="Unassembled WGS sequence"/>
</dbReference>
<dbReference type="CDD" id="cd00130">
    <property type="entry name" value="PAS"/>
    <property type="match status" value="1"/>
</dbReference>
<dbReference type="SUPFAM" id="SSF47384">
    <property type="entry name" value="Homodimeric domain of signal transducing histidine kinase"/>
    <property type="match status" value="1"/>
</dbReference>
<dbReference type="Gene3D" id="1.10.287.130">
    <property type="match status" value="1"/>
</dbReference>
<evidence type="ECO:0000256" key="1">
    <source>
        <dbReference type="ARBA" id="ARBA00000085"/>
    </source>
</evidence>
<dbReference type="SMART" id="SM00387">
    <property type="entry name" value="HATPase_c"/>
    <property type="match status" value="1"/>
</dbReference>
<organism evidence="9 10">
    <name type="scientific">Deinococcus hopiensis KR-140</name>
    <dbReference type="NCBI Taxonomy" id="695939"/>
    <lineage>
        <taxon>Bacteria</taxon>
        <taxon>Thermotogati</taxon>
        <taxon>Deinococcota</taxon>
        <taxon>Deinococci</taxon>
        <taxon>Deinococcales</taxon>
        <taxon>Deinococcaceae</taxon>
        <taxon>Deinococcus</taxon>
    </lineage>
</organism>
<dbReference type="GO" id="GO:0000155">
    <property type="term" value="F:phosphorelay sensor kinase activity"/>
    <property type="evidence" value="ECO:0007669"/>
    <property type="project" value="InterPro"/>
</dbReference>
<evidence type="ECO:0000256" key="5">
    <source>
        <dbReference type="ARBA" id="ARBA00022777"/>
    </source>
</evidence>
<evidence type="ECO:0000256" key="3">
    <source>
        <dbReference type="ARBA" id="ARBA00022553"/>
    </source>
</evidence>
<evidence type="ECO:0000313" key="10">
    <source>
        <dbReference type="Proteomes" id="UP000192582"/>
    </source>
</evidence>
<dbReference type="InterPro" id="IPR029016">
    <property type="entry name" value="GAF-like_dom_sf"/>
</dbReference>
<dbReference type="STRING" id="695939.SAMN00790413_04192"/>
<feature type="domain" description="Histidine kinase" evidence="7">
    <location>
        <begin position="496"/>
        <end position="710"/>
    </location>
</feature>
<dbReference type="InterPro" id="IPR005467">
    <property type="entry name" value="His_kinase_dom"/>
</dbReference>
<dbReference type="PROSITE" id="PS50109">
    <property type="entry name" value="HIS_KIN"/>
    <property type="match status" value="1"/>
</dbReference>
<dbReference type="SMART" id="SM00091">
    <property type="entry name" value="PAS"/>
    <property type="match status" value="1"/>
</dbReference>
<dbReference type="Pfam" id="PF13185">
    <property type="entry name" value="GAF_2"/>
    <property type="match status" value="2"/>
</dbReference>
<comment type="catalytic activity">
    <reaction evidence="1">
        <text>ATP + protein L-histidine = ADP + protein N-phospho-L-histidine.</text>
        <dbReference type="EC" id="2.7.13.3"/>
    </reaction>
</comment>
<dbReference type="SUPFAM" id="SSF55874">
    <property type="entry name" value="ATPase domain of HSP90 chaperone/DNA topoisomerase II/histidine kinase"/>
    <property type="match status" value="1"/>
</dbReference>
<feature type="coiled-coil region" evidence="6">
    <location>
        <begin position="462"/>
        <end position="493"/>
    </location>
</feature>
<evidence type="ECO:0000259" key="7">
    <source>
        <dbReference type="PROSITE" id="PS50109"/>
    </source>
</evidence>
<dbReference type="InterPro" id="IPR000014">
    <property type="entry name" value="PAS"/>
</dbReference>
<reference evidence="9 10" key="1">
    <citation type="submission" date="2017-04" db="EMBL/GenBank/DDBJ databases">
        <authorList>
            <person name="Afonso C.L."/>
            <person name="Miller P.J."/>
            <person name="Scott M.A."/>
            <person name="Spackman E."/>
            <person name="Goraichik I."/>
            <person name="Dimitrov K.M."/>
            <person name="Suarez D.L."/>
            <person name="Swayne D.E."/>
        </authorList>
    </citation>
    <scope>NUCLEOTIDE SEQUENCE [LARGE SCALE GENOMIC DNA]</scope>
    <source>
        <strain evidence="9 10">KR-140</strain>
    </source>
</reference>
<dbReference type="Pfam" id="PF00989">
    <property type="entry name" value="PAS"/>
    <property type="match status" value="1"/>
</dbReference>
<keyword evidence="3" id="KW-0597">Phosphoprotein</keyword>
<keyword evidence="6" id="KW-0175">Coiled coil</keyword>
<dbReference type="InterPro" id="IPR036890">
    <property type="entry name" value="HATPase_C_sf"/>
</dbReference>
<protein>
    <recommendedName>
        <fullName evidence="2">histidine kinase</fullName>
        <ecNumber evidence="2">2.7.13.3</ecNumber>
    </recommendedName>
</protein>
<keyword evidence="10" id="KW-1185">Reference proteome</keyword>
<dbReference type="SMART" id="SM00388">
    <property type="entry name" value="HisKA"/>
    <property type="match status" value="1"/>
</dbReference>
<dbReference type="Gene3D" id="3.30.450.40">
    <property type="match status" value="2"/>
</dbReference>
<dbReference type="InterPro" id="IPR004358">
    <property type="entry name" value="Sig_transdc_His_kin-like_C"/>
</dbReference>
<dbReference type="SUPFAM" id="SSF55785">
    <property type="entry name" value="PYP-like sensor domain (PAS domain)"/>
    <property type="match status" value="1"/>
</dbReference>
<dbReference type="GO" id="GO:0006355">
    <property type="term" value="P:regulation of DNA-templated transcription"/>
    <property type="evidence" value="ECO:0007669"/>
    <property type="project" value="InterPro"/>
</dbReference>
<accession>A0A1W1UPA2</accession>
<dbReference type="OrthoDB" id="5524356at2"/>
<dbReference type="Gene3D" id="3.30.450.20">
    <property type="entry name" value="PAS domain"/>
    <property type="match status" value="1"/>
</dbReference>
<evidence type="ECO:0000256" key="2">
    <source>
        <dbReference type="ARBA" id="ARBA00012438"/>
    </source>
</evidence>
<dbReference type="Gene3D" id="3.30.565.10">
    <property type="entry name" value="Histidine kinase-like ATPase, C-terminal domain"/>
    <property type="match status" value="1"/>
</dbReference>
<dbReference type="InterPro" id="IPR003594">
    <property type="entry name" value="HATPase_dom"/>
</dbReference>
<dbReference type="Pfam" id="PF00512">
    <property type="entry name" value="HisKA"/>
    <property type="match status" value="1"/>
</dbReference>
<keyword evidence="4" id="KW-0808">Transferase</keyword>
<evidence type="ECO:0000313" key="9">
    <source>
        <dbReference type="EMBL" id="SMB82922.1"/>
    </source>
</evidence>
<dbReference type="CDD" id="cd00082">
    <property type="entry name" value="HisKA"/>
    <property type="match status" value="1"/>
</dbReference>
<evidence type="ECO:0000256" key="4">
    <source>
        <dbReference type="ARBA" id="ARBA00022679"/>
    </source>
</evidence>
<dbReference type="Pfam" id="PF02518">
    <property type="entry name" value="HATPase_c"/>
    <property type="match status" value="1"/>
</dbReference>
<dbReference type="SMART" id="SM00065">
    <property type="entry name" value="GAF"/>
    <property type="match status" value="2"/>
</dbReference>
<feature type="domain" description="PAS" evidence="8">
    <location>
        <begin position="9"/>
        <end position="62"/>
    </location>
</feature>
<dbReference type="FunFam" id="3.30.565.10:FF:000006">
    <property type="entry name" value="Sensor histidine kinase WalK"/>
    <property type="match status" value="1"/>
</dbReference>
<dbReference type="PANTHER" id="PTHR43304">
    <property type="entry name" value="PHYTOCHROME-LIKE PROTEIN CPH1"/>
    <property type="match status" value="1"/>
</dbReference>
<dbReference type="PANTHER" id="PTHR43304:SF1">
    <property type="entry name" value="PAC DOMAIN-CONTAINING PROTEIN"/>
    <property type="match status" value="1"/>
</dbReference>
<dbReference type="NCBIfam" id="TIGR00229">
    <property type="entry name" value="sensory_box"/>
    <property type="match status" value="1"/>
</dbReference>
<name>A0A1W1UPA2_9DEIO</name>
<dbReference type="InterPro" id="IPR035965">
    <property type="entry name" value="PAS-like_dom_sf"/>
</dbReference>
<evidence type="ECO:0000259" key="8">
    <source>
        <dbReference type="PROSITE" id="PS50112"/>
    </source>
</evidence>